<dbReference type="CDD" id="cd00167">
    <property type="entry name" value="SANT"/>
    <property type="match status" value="1"/>
</dbReference>
<dbReference type="PANTHER" id="PTHR47999:SF111">
    <property type="entry name" value="TRANSCRIPTION FACTOR MYB11-RELATED"/>
    <property type="match status" value="1"/>
</dbReference>
<gene>
    <name evidence="6" type="ORF">TSUD_207030</name>
</gene>
<feature type="domain" description="Myb-like" evidence="4">
    <location>
        <begin position="9"/>
        <end position="63"/>
    </location>
</feature>
<dbReference type="InterPro" id="IPR017930">
    <property type="entry name" value="Myb_dom"/>
</dbReference>
<dbReference type="PROSITE" id="PS50090">
    <property type="entry name" value="MYB_LIKE"/>
    <property type="match status" value="1"/>
</dbReference>
<evidence type="ECO:0000313" key="6">
    <source>
        <dbReference type="EMBL" id="GAU37467.1"/>
    </source>
</evidence>
<dbReference type="EMBL" id="DF973672">
    <property type="protein sequence ID" value="GAU37467.1"/>
    <property type="molecule type" value="Genomic_DNA"/>
</dbReference>
<dbReference type="Gene3D" id="1.10.10.60">
    <property type="entry name" value="Homeodomain-like"/>
    <property type="match status" value="1"/>
</dbReference>
<sequence length="299" mass="33721">MGRAPCCEKIGLKKGRWTAEEDKILTDYIQENGEGSWRSLPKNAGHLPGRTDNEIKNYWNSHLRRKIYCFMKSLNESLPPIDIAAVNLAASNRRRASRTAHHAPKQDQNNKDQLLLQVQLPTLHKRKPNAANGEEELQQGYNTTTNSSCPNMNELVDPLEPFEWLDDEIIKLSYMFESGILVSPEHEINNNNNNVNVTSDDNTLDPNYGVLMGNNDGGGGGVWSSSNGAESGEWNNNNNNTTSCNSSVNSVYEYQWPDMHLEGSSVQSYNQQWDICDQQGQDVNGFWGTSNYQDNSFYH</sequence>
<dbReference type="AlphaFoldDB" id="A0A2Z6P4Y9"/>
<feature type="domain" description="HTH myb-type" evidence="5">
    <location>
        <begin position="9"/>
        <end position="67"/>
    </location>
</feature>
<proteinExistence type="predicted"/>
<evidence type="ECO:0000256" key="1">
    <source>
        <dbReference type="ARBA" id="ARBA00004123"/>
    </source>
</evidence>
<accession>A0A2Z6P4Y9</accession>
<dbReference type="SUPFAM" id="SSF46689">
    <property type="entry name" value="Homeodomain-like"/>
    <property type="match status" value="1"/>
</dbReference>
<evidence type="ECO:0000256" key="3">
    <source>
        <dbReference type="ARBA" id="ARBA00023242"/>
    </source>
</evidence>
<dbReference type="GO" id="GO:0003677">
    <property type="term" value="F:DNA binding"/>
    <property type="evidence" value="ECO:0007669"/>
    <property type="project" value="UniProtKB-KW"/>
</dbReference>
<dbReference type="Pfam" id="PF00249">
    <property type="entry name" value="Myb_DNA-binding"/>
    <property type="match status" value="1"/>
</dbReference>
<organism evidence="6 7">
    <name type="scientific">Trifolium subterraneum</name>
    <name type="common">Subterranean clover</name>
    <dbReference type="NCBI Taxonomy" id="3900"/>
    <lineage>
        <taxon>Eukaryota</taxon>
        <taxon>Viridiplantae</taxon>
        <taxon>Streptophyta</taxon>
        <taxon>Embryophyta</taxon>
        <taxon>Tracheophyta</taxon>
        <taxon>Spermatophyta</taxon>
        <taxon>Magnoliopsida</taxon>
        <taxon>eudicotyledons</taxon>
        <taxon>Gunneridae</taxon>
        <taxon>Pentapetalae</taxon>
        <taxon>rosids</taxon>
        <taxon>fabids</taxon>
        <taxon>Fabales</taxon>
        <taxon>Fabaceae</taxon>
        <taxon>Papilionoideae</taxon>
        <taxon>50 kb inversion clade</taxon>
        <taxon>NPAAA clade</taxon>
        <taxon>Hologalegina</taxon>
        <taxon>IRL clade</taxon>
        <taxon>Trifolieae</taxon>
        <taxon>Trifolium</taxon>
    </lineage>
</organism>
<dbReference type="Proteomes" id="UP000242715">
    <property type="component" value="Unassembled WGS sequence"/>
</dbReference>
<dbReference type="GO" id="GO:0005634">
    <property type="term" value="C:nucleus"/>
    <property type="evidence" value="ECO:0007669"/>
    <property type="project" value="UniProtKB-SubCell"/>
</dbReference>
<dbReference type="PROSITE" id="PS51294">
    <property type="entry name" value="HTH_MYB"/>
    <property type="match status" value="1"/>
</dbReference>
<dbReference type="PANTHER" id="PTHR47999">
    <property type="entry name" value="TRANSCRIPTION FACTOR MYB8-RELATED-RELATED"/>
    <property type="match status" value="1"/>
</dbReference>
<keyword evidence="3" id="KW-0539">Nucleus</keyword>
<evidence type="ECO:0000259" key="4">
    <source>
        <dbReference type="PROSITE" id="PS50090"/>
    </source>
</evidence>
<evidence type="ECO:0000256" key="2">
    <source>
        <dbReference type="ARBA" id="ARBA00023125"/>
    </source>
</evidence>
<keyword evidence="7" id="KW-1185">Reference proteome</keyword>
<comment type="subcellular location">
    <subcellularLocation>
        <location evidence="1">Nucleus</location>
    </subcellularLocation>
</comment>
<reference evidence="7" key="1">
    <citation type="journal article" date="2017" name="Front. Plant Sci.">
        <title>Climate Clever Clovers: New Paradigm to Reduce the Environmental Footprint of Ruminants by Breeding Low Methanogenic Forages Utilizing Haplotype Variation.</title>
        <authorList>
            <person name="Kaur P."/>
            <person name="Appels R."/>
            <person name="Bayer P.E."/>
            <person name="Keeble-Gagnere G."/>
            <person name="Wang J."/>
            <person name="Hirakawa H."/>
            <person name="Shirasawa K."/>
            <person name="Vercoe P."/>
            <person name="Stefanova K."/>
            <person name="Durmic Z."/>
            <person name="Nichols P."/>
            <person name="Revell C."/>
            <person name="Isobe S.N."/>
            <person name="Edwards D."/>
            <person name="Erskine W."/>
        </authorList>
    </citation>
    <scope>NUCLEOTIDE SEQUENCE [LARGE SCALE GENOMIC DNA]</scope>
    <source>
        <strain evidence="7">cv. Daliak</strain>
    </source>
</reference>
<protein>
    <submittedName>
        <fullName evidence="6">Uncharacterized protein</fullName>
    </submittedName>
</protein>
<dbReference type="OrthoDB" id="2143914at2759"/>
<evidence type="ECO:0000259" key="5">
    <source>
        <dbReference type="PROSITE" id="PS51294"/>
    </source>
</evidence>
<dbReference type="InterPro" id="IPR001005">
    <property type="entry name" value="SANT/Myb"/>
</dbReference>
<keyword evidence="2" id="KW-0238">DNA-binding</keyword>
<dbReference type="InterPro" id="IPR015495">
    <property type="entry name" value="Myb_TF_plants"/>
</dbReference>
<evidence type="ECO:0000313" key="7">
    <source>
        <dbReference type="Proteomes" id="UP000242715"/>
    </source>
</evidence>
<name>A0A2Z6P4Y9_TRISU</name>
<dbReference type="InterPro" id="IPR009057">
    <property type="entry name" value="Homeodomain-like_sf"/>
</dbReference>
<dbReference type="SMART" id="SM00717">
    <property type="entry name" value="SANT"/>
    <property type="match status" value="1"/>
</dbReference>